<dbReference type="GO" id="GO:0000981">
    <property type="term" value="F:DNA-binding transcription factor activity, RNA polymerase II-specific"/>
    <property type="evidence" value="ECO:0007669"/>
    <property type="project" value="TreeGrafter"/>
</dbReference>
<dbReference type="Proteomes" id="UP000230066">
    <property type="component" value="Unassembled WGS sequence"/>
</dbReference>
<dbReference type="GO" id="GO:0007399">
    <property type="term" value="P:nervous system development"/>
    <property type="evidence" value="ECO:0007669"/>
    <property type="project" value="UniProtKB-ARBA"/>
</dbReference>
<evidence type="ECO:0000256" key="5">
    <source>
        <dbReference type="ARBA" id="ARBA00023163"/>
    </source>
</evidence>
<keyword evidence="5" id="KW-0804">Transcription</keyword>
<protein>
    <submittedName>
        <fullName evidence="9">Prospero homeobox protein 1</fullName>
    </submittedName>
</protein>
<dbReference type="EMBL" id="JXXN02000930">
    <property type="protein sequence ID" value="THD25937.1"/>
    <property type="molecule type" value="Genomic_DNA"/>
</dbReference>
<reference evidence="9" key="1">
    <citation type="submission" date="2019-03" db="EMBL/GenBank/DDBJ databases">
        <title>Improved annotation for the trematode Fasciola hepatica.</title>
        <authorList>
            <person name="Choi Y.-J."/>
            <person name="Martin J."/>
            <person name="Mitreva M."/>
        </authorList>
    </citation>
    <scope>NUCLEOTIDE SEQUENCE [LARGE SCALE GENOMIC DNA]</scope>
</reference>
<evidence type="ECO:0000256" key="4">
    <source>
        <dbReference type="ARBA" id="ARBA00023155"/>
    </source>
</evidence>
<feature type="compositionally biased region" description="Low complexity" evidence="7">
    <location>
        <begin position="345"/>
        <end position="372"/>
    </location>
</feature>
<keyword evidence="10" id="KW-1185">Reference proteome</keyword>
<proteinExistence type="predicted"/>
<dbReference type="PANTHER" id="PTHR12198:SF0">
    <property type="entry name" value="HOMEOBOX PROTEIN PROSPERO"/>
    <property type="match status" value="1"/>
</dbReference>
<feature type="compositionally biased region" description="Low complexity" evidence="7">
    <location>
        <begin position="276"/>
        <end position="295"/>
    </location>
</feature>
<dbReference type="InterPro" id="IPR009057">
    <property type="entry name" value="Homeodomain-like_sf"/>
</dbReference>
<name>A0A4E0RWJ0_FASHE</name>
<evidence type="ECO:0000313" key="9">
    <source>
        <dbReference type="EMBL" id="THD25937.1"/>
    </source>
</evidence>
<evidence type="ECO:0000256" key="7">
    <source>
        <dbReference type="SAM" id="MobiDB-lite"/>
    </source>
</evidence>
<dbReference type="SUPFAM" id="SSF46689">
    <property type="entry name" value="Homeodomain-like"/>
    <property type="match status" value="1"/>
</dbReference>
<dbReference type="Pfam" id="PF05044">
    <property type="entry name" value="HPD"/>
    <property type="match status" value="1"/>
</dbReference>
<feature type="region of interest" description="Disordered" evidence="7">
    <location>
        <begin position="274"/>
        <end position="315"/>
    </location>
</feature>
<evidence type="ECO:0000259" key="8">
    <source>
        <dbReference type="PROSITE" id="PS51818"/>
    </source>
</evidence>
<evidence type="ECO:0000256" key="2">
    <source>
        <dbReference type="ARBA" id="ARBA00023015"/>
    </source>
</evidence>
<keyword evidence="2" id="KW-0805">Transcription regulation</keyword>
<accession>A0A4E0RWJ0</accession>
<feature type="region of interest" description="Disordered" evidence="7">
    <location>
        <begin position="96"/>
        <end position="146"/>
    </location>
</feature>
<comment type="subcellular location">
    <subcellularLocation>
        <location evidence="1">Nucleus</location>
    </subcellularLocation>
</comment>
<dbReference type="GO" id="GO:0000978">
    <property type="term" value="F:RNA polymerase II cis-regulatory region sequence-specific DNA binding"/>
    <property type="evidence" value="ECO:0007669"/>
    <property type="project" value="TreeGrafter"/>
</dbReference>
<feature type="domain" description="Prospero" evidence="8">
    <location>
        <begin position="462"/>
        <end position="614"/>
    </location>
</feature>
<feature type="region of interest" description="Disordered" evidence="7">
    <location>
        <begin position="345"/>
        <end position="377"/>
    </location>
</feature>
<evidence type="ECO:0000256" key="3">
    <source>
        <dbReference type="ARBA" id="ARBA00023125"/>
    </source>
</evidence>
<feature type="compositionally biased region" description="Low complexity" evidence="7">
    <location>
        <begin position="121"/>
        <end position="139"/>
    </location>
</feature>
<evidence type="ECO:0000256" key="6">
    <source>
        <dbReference type="ARBA" id="ARBA00023242"/>
    </source>
</evidence>
<keyword evidence="4 9" id="KW-0371">Homeobox</keyword>
<evidence type="ECO:0000256" key="1">
    <source>
        <dbReference type="ARBA" id="ARBA00004123"/>
    </source>
</evidence>
<dbReference type="InterPro" id="IPR037131">
    <property type="entry name" value="Homeo_prospero_dom_sf"/>
</dbReference>
<dbReference type="Gene3D" id="1.10.10.500">
    <property type="entry name" value="Homeo-prospero domain"/>
    <property type="match status" value="1"/>
</dbReference>
<organism evidence="9 10">
    <name type="scientific">Fasciola hepatica</name>
    <name type="common">Liver fluke</name>
    <dbReference type="NCBI Taxonomy" id="6192"/>
    <lineage>
        <taxon>Eukaryota</taxon>
        <taxon>Metazoa</taxon>
        <taxon>Spiralia</taxon>
        <taxon>Lophotrochozoa</taxon>
        <taxon>Platyhelminthes</taxon>
        <taxon>Trematoda</taxon>
        <taxon>Digenea</taxon>
        <taxon>Plagiorchiida</taxon>
        <taxon>Echinostomata</taxon>
        <taxon>Echinostomatoidea</taxon>
        <taxon>Fasciolidae</taxon>
        <taxon>Fasciola</taxon>
    </lineage>
</organism>
<dbReference type="PROSITE" id="PS51818">
    <property type="entry name" value="HOMEO_PROSPERO"/>
    <property type="match status" value="1"/>
</dbReference>
<dbReference type="PANTHER" id="PTHR12198">
    <property type="entry name" value="HOMEOBOX PROTEIN PROSPERO/PROX-1/CEH-26"/>
    <property type="match status" value="1"/>
</dbReference>
<keyword evidence="6" id="KW-0539">Nucleus</keyword>
<dbReference type="InterPro" id="IPR039350">
    <property type="entry name" value="Prospero_homeodomain"/>
</dbReference>
<dbReference type="GO" id="GO:0005634">
    <property type="term" value="C:nucleus"/>
    <property type="evidence" value="ECO:0007669"/>
    <property type="project" value="UniProtKB-SubCell"/>
</dbReference>
<sequence>MSSGWISEISHASRTQKDLLANLFNDSEPSRMSSSRLDSPSECFQSTPIMHANGQGRVAYTGPDKPIGVGSNLVGHSPAVDEGYYSSLSSLGNRELQEDEKSLLNPGLSDTQHMRRHGVRSHGSLGTSSSQSAFSPVPSGDSNRCPQSAAQANSFWSALANLRQQLCQTEPIQPTVLQPMMMGHPVSNASNMVPIPPLSYMPNSLLWPVENANRHPFFWPSYAVNLALNSDTKSVLCERMVAKVRQEMLELVETSMKQLECALLQGSVLGNQHNLSPTVPATPTSYSTSSSPTLPIQTKRTTADPEPTKPKHPPLTAAIDLYSTSAGTGSERCAAPKYSSRLLSRTRQLQSQLQSPYLHQPQQQQQQPVHSQTTVRRRRLRIRSTGRRLRIKQSVIDMAGSHTNSPFADVERSIPHDGSLDLRVHREWMNMPIEEQSISRRPVTQTSYQLVDKSEIIDITKTLTLNGRHLKRAKLMFLYSRYPSSSALKAFFPDVIFTRSTTAQMVKWFSNFREFFYIQIEKYARQCKAVGLKMKDSVQITRDHELFRSLESHYNKDRDIETPDEFLHTTQVAVHEFFQAVCTGADQDAAWKKTIYKIICPMDVPFPEFLKQYN</sequence>
<dbReference type="InterPro" id="IPR023082">
    <property type="entry name" value="Homeo_prospero_dom"/>
</dbReference>
<dbReference type="AlphaFoldDB" id="A0A4E0RWJ0"/>
<keyword evidence="3 9" id="KW-0238">DNA-binding</keyword>
<evidence type="ECO:0000313" key="10">
    <source>
        <dbReference type="Proteomes" id="UP000230066"/>
    </source>
</evidence>
<gene>
    <name evidence="9" type="ORF">D915_003258</name>
</gene>
<dbReference type="GO" id="GO:0048468">
    <property type="term" value="P:cell development"/>
    <property type="evidence" value="ECO:0007669"/>
    <property type="project" value="UniProtKB-ARBA"/>
</dbReference>
<comment type="caution">
    <text evidence="9">The sequence shown here is derived from an EMBL/GenBank/DDBJ whole genome shotgun (WGS) entry which is preliminary data.</text>
</comment>